<name>A0A0G1LPB1_9BACT</name>
<dbReference type="PATRIC" id="fig|1619000.3.peg.441"/>
<dbReference type="PROSITE" id="PS51161">
    <property type="entry name" value="ATP_CONE"/>
    <property type="match status" value="1"/>
</dbReference>
<dbReference type="SMART" id="SM00306">
    <property type="entry name" value="HintN"/>
    <property type="match status" value="1"/>
</dbReference>
<comment type="cofactor">
    <cofactor evidence="1">
        <name>adenosylcob(III)alamin</name>
        <dbReference type="ChEBI" id="CHEBI:18408"/>
    </cofactor>
</comment>
<comment type="caution">
    <text evidence="19">The sequence shown here is derived from an EMBL/GenBank/DDBJ whole genome shotgun (WGS) entry which is preliminary data.</text>
</comment>
<dbReference type="NCBIfam" id="TIGR01445">
    <property type="entry name" value="intein_Nterm"/>
    <property type="match status" value="1"/>
</dbReference>
<dbReference type="Pfam" id="PF14890">
    <property type="entry name" value="Intein_splicing"/>
    <property type="match status" value="1"/>
</dbReference>
<evidence type="ECO:0000259" key="18">
    <source>
        <dbReference type="PROSITE" id="PS51161"/>
    </source>
</evidence>
<evidence type="ECO:0000256" key="2">
    <source>
        <dbReference type="ARBA" id="ARBA00007405"/>
    </source>
</evidence>
<evidence type="ECO:0000313" key="20">
    <source>
        <dbReference type="Proteomes" id="UP000034154"/>
    </source>
</evidence>
<gene>
    <name evidence="19" type="ORF">UW63_C0023G0011</name>
</gene>
<dbReference type="Pfam" id="PF03477">
    <property type="entry name" value="ATP-cone"/>
    <property type="match status" value="1"/>
</dbReference>
<dbReference type="PROSITE" id="PS50818">
    <property type="entry name" value="INTEIN_C_TER"/>
    <property type="match status" value="1"/>
</dbReference>
<dbReference type="Pfam" id="PF02867">
    <property type="entry name" value="Ribonuc_red_lgC"/>
    <property type="match status" value="1"/>
</dbReference>
<keyword evidence="7 16" id="KW-0547">Nucleotide-binding</keyword>
<dbReference type="PANTHER" id="PTHR43371:SF1">
    <property type="entry name" value="RIBONUCLEOSIDE-DIPHOSPHATE REDUCTASE"/>
    <property type="match status" value="1"/>
</dbReference>
<dbReference type="Pfam" id="PF12637">
    <property type="entry name" value="TSCPD"/>
    <property type="match status" value="1"/>
</dbReference>
<dbReference type="InterPro" id="IPR027434">
    <property type="entry name" value="Homing_endonucl"/>
</dbReference>
<dbReference type="GO" id="GO:0071897">
    <property type="term" value="P:DNA biosynthetic process"/>
    <property type="evidence" value="ECO:0007669"/>
    <property type="project" value="UniProtKB-KW"/>
</dbReference>
<dbReference type="GO" id="GO:0031419">
    <property type="term" value="F:cobalamin binding"/>
    <property type="evidence" value="ECO:0007669"/>
    <property type="project" value="UniProtKB-KW"/>
</dbReference>
<dbReference type="SUPFAM" id="SSF51998">
    <property type="entry name" value="PFL-like glycyl radical enzymes"/>
    <property type="match status" value="1"/>
</dbReference>
<evidence type="ECO:0000256" key="14">
    <source>
        <dbReference type="ARBA" id="ARBA00033050"/>
    </source>
</evidence>
<keyword evidence="5" id="KW-0846">Cobalamin</keyword>
<evidence type="ECO:0000256" key="11">
    <source>
        <dbReference type="ARBA" id="ARBA00023002"/>
    </source>
</evidence>
<evidence type="ECO:0000256" key="1">
    <source>
        <dbReference type="ARBA" id="ARBA00001922"/>
    </source>
</evidence>
<dbReference type="InterPro" id="IPR004042">
    <property type="entry name" value="Intein_endonuc_central"/>
</dbReference>
<dbReference type="EMBL" id="LCJB01000023">
    <property type="protein sequence ID" value="KKT70622.1"/>
    <property type="molecule type" value="Genomic_DNA"/>
</dbReference>
<sequence>MERRTISDFVSVGASTVNNGRSCGKIIPADCLFLFPNFGNTPVNPTILMSDSSLRFDSKVVAVSSPAGVSDAVWSYVTSLKQVTKRSGISEPFQPEKIQRSVAAAMIGAGIKDQKIIDKVIKTAVSRLQRSFDGHTQPTTLDIREMISVSMIDLNLIHAAKKYANYHIDSLNKRDGQEPVYGHGLEVKNYFTEKGVHPYNKISWELRDARITNEKGKIVFEQIGVEMPNFWSQTATNIVVSKYFRGQVGKDDREQSVRQLIDRVAKTISNWGRKDGYFQSEVDAETYENELTHILVNQMAAFNSPVWFNVGVASHPQCSACFINSVQDDMRSILNLAVTEGMLFKGGSGTGTNISNLRSSKEYLAGSNGKASGPVSFMKGLDAFAGVIKSGGKTRRAAKMVILNVDHPDIEEFVTCKVEEEKKAWALIDAGYDGSLDGPAYGSIYFQNANNSVRVNDDFMKAVIEDKDWTTKEVISGAPSVTYKAKDLMGKICEAAWQCGDPGFQYDTTINKWHTCKGSGRINASNPCVTGDTMVATERGWERIDSLLAAPTKVLGSDGVYHEIAPAFKTGTKAVYRLITESGFELKLTADHRVLTKNRGDVAAIDLQDEDIVTLVKPAFGQEKLDSRLAEFLGVMVGDGCLSGEQETAIVTLAPEEKVVAEFLHKNLSSFKQDFAADGRACRDTEVTQPQETLRFGTSARCVVDELKKMAVLDKGSENKIFKDSVFLLNKESLSAVLRGLFTADGSVANYGDKTQYVSLDSTSLKLLQQTQLLLLAFGIKAKIYKNRRIFGQKTALMPDGQGGQKEYPVQQIHSLRVSRSSRVLFQEQIGFCEGSVKQEKLTVMNEKISTYEDLFEEQIERLDYLGEEAVFDLTESVTNHFAANGLLVHNCSEYMFLDDSACNLASLNLMKFRKEVNGLMEFDVEAFKHANEIIITAMEIIIGNSSYPTPSIEENSLTFRPLGIGFANLGALLMSQGLAYTSDQGRNLAAIITSMQSGVCYAQSTRIAEKKGPFAAYQENSESVLDVMRMHRDATEKIPLLGVSSELLAAAREAWHEVVERGARYGLRNAQISVLAPTGTIAFLMDCDTTGVEPDIALVKYKWLVGGGMIKIVNNTVPEALTRLGYSDDQKKEILDYISEKDTIEGASHVKEDHLEVFDCAFRPANGKRSIQYMGHLRMMAAVQPYLSGAISKTVNMPNESTPADIEKVYVEAWKMGIKAVAVYRDGSKRQQPLTTSLDKDQSKKVVPATKKSEVAVGDGRGESIKPLRRRLPDERRAITHKFQVGTYKGYITVGLYDDGTPGELFVTMSKEGSVISGLADAFSTSVSIGLQYGVPLQVLVNKFVHMRFEPSGYTNNPNIRIAKSLIDYIFRWMAMKFMTPEEQRAVGIMNVVEPEAGINSAEPVDNAPVKTNEAEPQPTLFNEKKASLTSTFDNQSDAPVCSTCGSIMVRNASCYKCLNCGATSGCS</sequence>
<keyword evidence="9 16" id="KW-0067">ATP-binding</keyword>
<accession>A0A0G1LPB1</accession>
<dbReference type="Proteomes" id="UP000034154">
    <property type="component" value="Unassembled WGS sequence"/>
</dbReference>
<evidence type="ECO:0000256" key="3">
    <source>
        <dbReference type="ARBA" id="ARBA00012274"/>
    </source>
</evidence>
<comment type="similarity">
    <text evidence="2">Belongs to the ribonucleoside diphosphate reductase class-2 family.</text>
</comment>
<dbReference type="InterPro" id="IPR005144">
    <property type="entry name" value="ATP-cone_dom"/>
</dbReference>
<evidence type="ECO:0000256" key="4">
    <source>
        <dbReference type="ARBA" id="ARBA00014409"/>
    </source>
</evidence>
<dbReference type="Gene3D" id="3.10.28.10">
    <property type="entry name" value="Homing endonucleases"/>
    <property type="match status" value="1"/>
</dbReference>
<dbReference type="GO" id="GO:0004748">
    <property type="term" value="F:ribonucleoside-diphosphate reductase activity, thioredoxin disulfide as acceptor"/>
    <property type="evidence" value="ECO:0007669"/>
    <property type="project" value="UniProtKB-EC"/>
</dbReference>
<dbReference type="InterPro" id="IPR036844">
    <property type="entry name" value="Hint_dom_sf"/>
</dbReference>
<reference evidence="19 20" key="1">
    <citation type="journal article" date="2015" name="Nature">
        <title>rRNA introns, odd ribosomes, and small enigmatic genomes across a large radiation of phyla.</title>
        <authorList>
            <person name="Brown C.T."/>
            <person name="Hug L.A."/>
            <person name="Thomas B.C."/>
            <person name="Sharon I."/>
            <person name="Castelle C.J."/>
            <person name="Singh A."/>
            <person name="Wilkins M.J."/>
            <person name="Williams K.H."/>
            <person name="Banfield J.F."/>
        </authorList>
    </citation>
    <scope>NUCLEOTIDE SEQUENCE [LARGE SCALE GENOMIC DNA]</scope>
</reference>
<dbReference type="InterPro" id="IPR013678">
    <property type="entry name" value="RNR_2_N"/>
</dbReference>
<dbReference type="SUPFAM" id="SSF55608">
    <property type="entry name" value="Homing endonucleases"/>
    <property type="match status" value="1"/>
</dbReference>
<dbReference type="Gene3D" id="3.20.70.20">
    <property type="match status" value="2"/>
</dbReference>
<dbReference type="CDD" id="cd00081">
    <property type="entry name" value="Hint"/>
    <property type="match status" value="1"/>
</dbReference>
<dbReference type="GO" id="GO:0016539">
    <property type="term" value="P:intein-mediated protein splicing"/>
    <property type="evidence" value="ECO:0007669"/>
    <property type="project" value="InterPro"/>
</dbReference>
<dbReference type="PROSITE" id="PS50817">
    <property type="entry name" value="INTEIN_N_TER"/>
    <property type="match status" value="1"/>
</dbReference>
<dbReference type="GO" id="GO:0005524">
    <property type="term" value="F:ATP binding"/>
    <property type="evidence" value="ECO:0007669"/>
    <property type="project" value="UniProtKB-UniRule"/>
</dbReference>
<dbReference type="InterPro" id="IPR004860">
    <property type="entry name" value="LAGLIDADG_dom"/>
</dbReference>
<dbReference type="InterPro" id="IPR006141">
    <property type="entry name" value="Intein_N"/>
</dbReference>
<evidence type="ECO:0000259" key="17">
    <source>
        <dbReference type="PROSITE" id="PS50819"/>
    </source>
</evidence>
<feature type="domain" description="ATP-cone" evidence="18">
    <location>
        <begin position="81"/>
        <end position="174"/>
    </location>
</feature>
<keyword evidence="10" id="KW-0651">Protein splicing</keyword>
<feature type="domain" description="DOD-type homing endonuclease" evidence="17">
    <location>
        <begin position="632"/>
        <end position="780"/>
    </location>
</feature>
<evidence type="ECO:0000256" key="12">
    <source>
        <dbReference type="ARBA" id="ARBA00023285"/>
    </source>
</evidence>
<dbReference type="InterPro" id="IPR050862">
    <property type="entry name" value="RdRp_reductase_class-2"/>
</dbReference>
<dbReference type="PANTHER" id="PTHR43371">
    <property type="entry name" value="VITAMIN B12-DEPENDENT RIBONUCLEOTIDE REDUCTASE"/>
    <property type="match status" value="1"/>
</dbReference>
<dbReference type="Gene3D" id="2.170.16.10">
    <property type="entry name" value="Hedgehog/Intein (Hint) domain"/>
    <property type="match status" value="1"/>
</dbReference>
<dbReference type="Pfam" id="PF08471">
    <property type="entry name" value="Ribonuc_red_2_N"/>
    <property type="match status" value="1"/>
</dbReference>
<organism evidence="19 20">
    <name type="scientific">Candidatus Uhrbacteria bacterium GW2011_GWF2_44_350</name>
    <dbReference type="NCBI Taxonomy" id="1619000"/>
    <lineage>
        <taxon>Bacteria</taxon>
        <taxon>Candidatus Uhriibacteriota</taxon>
    </lineage>
</organism>
<comment type="function">
    <text evidence="13">Catalyzes the reduction of ribonucleotides to deoxyribonucleotides. May function to provide a pool of deoxyribonucleotide precursors for DNA repair during oxygen limitation and/or for immediate growth after restoration of oxygen.</text>
</comment>
<evidence type="ECO:0000256" key="9">
    <source>
        <dbReference type="ARBA" id="ARBA00022840"/>
    </source>
</evidence>
<evidence type="ECO:0000256" key="7">
    <source>
        <dbReference type="ARBA" id="ARBA00022741"/>
    </source>
</evidence>
<comment type="catalytic activity">
    <reaction evidence="15">
        <text>a 2'-deoxyribonucleoside 5'-diphosphate + [thioredoxin]-disulfide + H2O = a ribonucleoside 5'-diphosphate + [thioredoxin]-dithiol</text>
        <dbReference type="Rhea" id="RHEA:23252"/>
        <dbReference type="Rhea" id="RHEA-COMP:10698"/>
        <dbReference type="Rhea" id="RHEA-COMP:10700"/>
        <dbReference type="ChEBI" id="CHEBI:15377"/>
        <dbReference type="ChEBI" id="CHEBI:29950"/>
        <dbReference type="ChEBI" id="CHEBI:50058"/>
        <dbReference type="ChEBI" id="CHEBI:57930"/>
        <dbReference type="ChEBI" id="CHEBI:73316"/>
        <dbReference type="EC" id="1.17.4.1"/>
    </reaction>
</comment>
<dbReference type="PRINTS" id="PR00379">
    <property type="entry name" value="INTEIN"/>
</dbReference>
<keyword evidence="11" id="KW-0560">Oxidoreductase</keyword>
<dbReference type="EC" id="1.17.4.1" evidence="3"/>
<evidence type="ECO:0000256" key="8">
    <source>
        <dbReference type="ARBA" id="ARBA00022813"/>
    </source>
</evidence>
<dbReference type="GO" id="GO:0004519">
    <property type="term" value="F:endonuclease activity"/>
    <property type="evidence" value="ECO:0007669"/>
    <property type="project" value="InterPro"/>
</dbReference>
<dbReference type="InterPro" id="IPR030934">
    <property type="entry name" value="Intein_C"/>
</dbReference>
<evidence type="ECO:0000256" key="16">
    <source>
        <dbReference type="PROSITE-ProRule" id="PRU00492"/>
    </source>
</evidence>
<dbReference type="InterPro" id="IPR024434">
    <property type="entry name" value="TSCPD_dom"/>
</dbReference>
<evidence type="ECO:0000256" key="15">
    <source>
        <dbReference type="ARBA" id="ARBA00047754"/>
    </source>
</evidence>
<evidence type="ECO:0000256" key="13">
    <source>
        <dbReference type="ARBA" id="ARBA00025437"/>
    </source>
</evidence>
<dbReference type="GO" id="GO:0050897">
    <property type="term" value="F:cobalt ion binding"/>
    <property type="evidence" value="ECO:0007669"/>
    <property type="project" value="InterPro"/>
</dbReference>
<keyword evidence="12" id="KW-0170">Cobalt</keyword>
<dbReference type="InterPro" id="IPR003587">
    <property type="entry name" value="Hint_dom_N"/>
</dbReference>
<evidence type="ECO:0000256" key="5">
    <source>
        <dbReference type="ARBA" id="ARBA00022628"/>
    </source>
</evidence>
<keyword evidence="6" id="KW-0237">DNA synthesis</keyword>
<dbReference type="Pfam" id="PF14528">
    <property type="entry name" value="LAGLIDADG_3"/>
    <property type="match status" value="1"/>
</dbReference>
<evidence type="ECO:0000256" key="10">
    <source>
        <dbReference type="ARBA" id="ARBA00023000"/>
    </source>
</evidence>
<proteinExistence type="inferred from homology"/>
<keyword evidence="8" id="KW-0068">Autocatalytic cleavage</keyword>
<protein>
    <recommendedName>
        <fullName evidence="4">Vitamin B12-dependent ribonucleotide reductase</fullName>
        <ecNumber evidence="3">1.17.4.1</ecNumber>
    </recommendedName>
    <alternativeName>
        <fullName evidence="14">Ribonucleoside-diphosphate reductase NrdJ</fullName>
    </alternativeName>
</protein>
<dbReference type="PROSITE" id="PS50819">
    <property type="entry name" value="INTEIN_ENDONUCLEASE"/>
    <property type="match status" value="1"/>
</dbReference>
<dbReference type="InterPro" id="IPR000788">
    <property type="entry name" value="RNR_lg_C"/>
</dbReference>
<evidence type="ECO:0000313" key="19">
    <source>
        <dbReference type="EMBL" id="KKT70622.1"/>
    </source>
</evidence>
<evidence type="ECO:0000256" key="6">
    <source>
        <dbReference type="ARBA" id="ARBA00022634"/>
    </source>
</evidence>
<dbReference type="InterPro" id="IPR006142">
    <property type="entry name" value="INTEIN"/>
</dbReference>
<dbReference type="SUPFAM" id="SSF51294">
    <property type="entry name" value="Hedgehog/intein (Hint) domain"/>
    <property type="match status" value="1"/>
</dbReference>